<comment type="caution">
    <text evidence="4">The sequence shown here is derived from an EMBL/GenBank/DDBJ whole genome shotgun (WGS) entry which is preliminary data.</text>
</comment>
<evidence type="ECO:0000313" key="5">
    <source>
        <dbReference type="Proteomes" id="UP001642540"/>
    </source>
</evidence>
<dbReference type="InterPro" id="IPR003593">
    <property type="entry name" value="AAA+_ATPase"/>
</dbReference>
<dbReference type="Proteomes" id="UP001642540">
    <property type="component" value="Unassembled WGS sequence"/>
</dbReference>
<dbReference type="SMART" id="SM00382">
    <property type="entry name" value="AAA"/>
    <property type="match status" value="1"/>
</dbReference>
<feature type="compositionally biased region" description="Gly residues" evidence="1">
    <location>
        <begin position="780"/>
        <end position="797"/>
    </location>
</feature>
<feature type="region of interest" description="Disordered" evidence="1">
    <location>
        <begin position="779"/>
        <end position="810"/>
    </location>
</feature>
<dbReference type="EMBL" id="CAXLJM020000009">
    <property type="protein sequence ID" value="CAL8075929.1"/>
    <property type="molecule type" value="Genomic_DNA"/>
</dbReference>
<feature type="domain" description="AAA+ ATPase" evidence="2">
    <location>
        <begin position="31"/>
        <end position="147"/>
    </location>
</feature>
<organism evidence="4 5">
    <name type="scientific">Orchesella dallaii</name>
    <dbReference type="NCBI Taxonomy" id="48710"/>
    <lineage>
        <taxon>Eukaryota</taxon>
        <taxon>Metazoa</taxon>
        <taxon>Ecdysozoa</taxon>
        <taxon>Arthropoda</taxon>
        <taxon>Hexapoda</taxon>
        <taxon>Collembola</taxon>
        <taxon>Entomobryomorpha</taxon>
        <taxon>Entomobryoidea</taxon>
        <taxon>Orchesellidae</taxon>
        <taxon>Orchesellinae</taxon>
        <taxon>Orchesella</taxon>
    </lineage>
</organism>
<keyword evidence="5" id="KW-1185">Reference proteome</keyword>
<accession>A0ABP1PSQ5</accession>
<evidence type="ECO:0000313" key="4">
    <source>
        <dbReference type="EMBL" id="CAL8075929.1"/>
    </source>
</evidence>
<dbReference type="EMBL" id="CAXLJM020000009">
    <property type="protein sequence ID" value="CAL8075901.1"/>
    <property type="molecule type" value="Genomic_DNA"/>
</dbReference>
<evidence type="ECO:0000313" key="3">
    <source>
        <dbReference type="EMBL" id="CAL8075901.1"/>
    </source>
</evidence>
<sequence>MASIKNEEEWIQQLVDSITSWWKVIDQEDLSKDVIIIVGITGSGKTTIANILGGQLNILKACKVQRRIVILDDNNRIGEPSPISKTSVPMFYHCKYKNKIVVIVDAPGFGDNRGPLVDIVAMTLVKRVTEKCARIKFLFVIPYSAVNSEFDRTHFPSLVEHSAKLIGNNFKNIQNSVGFVINMVHNYSPLSFNEEITDDDVKTEIEEYLTKCKGAFEPDYPRKNNEMEIQKEFVDLLQNSLSTKVCLLRYPKKAGNLDEDDYFQWAREKILEFCEEKLEGAIGNQFGYAFSPASLLEIGTKLIPHLTTKTEFWVGEIVQDLKSSYNPEPILASSRDRILKVQEQLLLLKALRVAFEPDAGNKPSMLLRTIANIVELPPIDEEKFSNLTTREEQLKYFLELSEAKFPPGLFQHVKRLQETFVKRLGISVMKPLFDSIKEQIYKSVWTRALASFIEKQLHSSTSTHSFNTIIDILHVTVSGMEKCLEEKDTRVEITLEKALKIMKYYPAAIPYEIEELKQLTKRWKDFKVIWQPQEQAMMNEKEWLQPVKQTLLKVRNLTAFYELVAPLETKILEYKSCLELISLSEQQWKDGQNIFFLLEKKGIFGNSQVAPEIKEMYKEDSHCKQVFERLLKLRPPTILATSEGITFVEGRCVNIRQFVNPDGKLGELLEHKKYKLTTLLVFASEKIFLDSGIFHEGEEFTIIFMAPQFEVIGTDREILLVGHNAPSHKRDCGADGERINGSLAGKNGLPGLPGFNGGSFMGIFNTVINGKALTIKTKGGDGGAGQNGENGKPGMGGSHANEKSFPSPSQFKKYLENRPLMQSGEFDLIDEMEDDNSCCDCDCCFPFFTKNKKPSCVISGKPGEAGGNGGKGGAGGAPGNPGLINIICTDGCSSDNEIKEVKEKGSEGPPGKGGKGGEGGENGFSLKRDIESCLCFTHWGKIIKLRDWQYAQNGEDGKDGANSAEKQVPKKITMKQTWYRYVKNEYDQFLSEEPSFSENKLMESFKNEVFQRGHGDLVQL</sequence>
<dbReference type="InterPro" id="IPR027417">
    <property type="entry name" value="P-loop_NTPase"/>
</dbReference>
<feature type="region of interest" description="Disordered" evidence="1">
    <location>
        <begin position="900"/>
        <end position="920"/>
    </location>
</feature>
<protein>
    <recommendedName>
        <fullName evidence="2">AAA+ ATPase domain-containing protein</fullName>
    </recommendedName>
</protein>
<gene>
    <name evidence="3" type="ORF">ODALV1_LOCUS3311</name>
    <name evidence="4" type="ORF">ODALV1_LOCUS3318</name>
</gene>
<feature type="compositionally biased region" description="Gly residues" evidence="1">
    <location>
        <begin position="908"/>
        <end position="920"/>
    </location>
</feature>
<dbReference type="Gene3D" id="3.40.50.300">
    <property type="entry name" value="P-loop containing nucleotide triphosphate hydrolases"/>
    <property type="match status" value="1"/>
</dbReference>
<dbReference type="SUPFAM" id="SSF52540">
    <property type="entry name" value="P-loop containing nucleoside triphosphate hydrolases"/>
    <property type="match status" value="2"/>
</dbReference>
<name>A0ABP1PSQ5_9HEXA</name>
<evidence type="ECO:0000259" key="2">
    <source>
        <dbReference type="SMART" id="SM00382"/>
    </source>
</evidence>
<reference evidence="4 5" key="1">
    <citation type="submission" date="2024-08" db="EMBL/GenBank/DDBJ databases">
        <authorList>
            <person name="Cucini C."/>
            <person name="Frati F."/>
        </authorList>
    </citation>
    <scope>NUCLEOTIDE SEQUENCE [LARGE SCALE GENOMIC DNA]</scope>
</reference>
<evidence type="ECO:0000256" key="1">
    <source>
        <dbReference type="SAM" id="MobiDB-lite"/>
    </source>
</evidence>
<proteinExistence type="predicted"/>